<protein>
    <recommendedName>
        <fullName evidence="3">Phytase-like domain-containing protein</fullName>
    </recommendedName>
</protein>
<accession>A0AA41X691</accession>
<gene>
    <name evidence="1" type="ORF">NLF92_10340</name>
</gene>
<proteinExistence type="predicted"/>
<evidence type="ECO:0000313" key="1">
    <source>
        <dbReference type="EMBL" id="MCP3429344.1"/>
    </source>
</evidence>
<comment type="caution">
    <text evidence="1">The sequence shown here is derived from an EMBL/GenBank/DDBJ whole genome shotgun (WGS) entry which is preliminary data.</text>
</comment>
<sequence length="406" mass="44926">MLLLSAVFCASCAVQITPDTPGYIDAQDYIPKHIVNTASSESRELATASELEVVGQWLTAIDDSLGFYIDPQPSGLTWYKNTLVSISDASADATQIKQLHFIDPHSSIVTKSQPYTIAPNVVDSCFTQYLLTKPDLEALVKDPLSPDSFITVTEDASTLGKLSPACKAKFSATHSTSYPTVLVRLQLVPKSSDTGIQAFANAPLQVTGVRAVQFPMSSEVGNFANDGIEGLAIVGEQLFLGLEKNMHNQARVFSTQLHDAFWQTEEFIAVQDTYIDYPNYAKTRPNPINGLETFTWNGQDWLIAAARNDNELWLVNVNNVTDKYKVKLKFIAPNIGASCPRLSTMDNASLEGVAVANGVLYAVNDPWKKNYHKNIKCEEMRIFYENSAPLLFKITLEEVWQRAQKL</sequence>
<dbReference type="EMBL" id="JANATA010000019">
    <property type="protein sequence ID" value="MCP3429344.1"/>
    <property type="molecule type" value="Genomic_DNA"/>
</dbReference>
<evidence type="ECO:0008006" key="3">
    <source>
        <dbReference type="Google" id="ProtNLM"/>
    </source>
</evidence>
<organism evidence="1 2">
    <name type="scientific">Opacimonas viscosa</name>
    <dbReference type="NCBI Taxonomy" id="2961944"/>
    <lineage>
        <taxon>Bacteria</taxon>
        <taxon>Pseudomonadati</taxon>
        <taxon>Pseudomonadota</taxon>
        <taxon>Gammaproteobacteria</taxon>
        <taxon>Alteromonadales</taxon>
        <taxon>Alteromonadaceae</taxon>
        <taxon>Opacimonas</taxon>
    </lineage>
</organism>
<reference evidence="1" key="1">
    <citation type="submission" date="2022-07" db="EMBL/GenBank/DDBJ databases">
        <title>Characterization of the Novel Bacterium Alteromonas immobilis LMIT006 and Alteromonas gregis LMIT007.</title>
        <authorList>
            <person name="Lin X."/>
        </authorList>
    </citation>
    <scope>NUCLEOTIDE SEQUENCE</scope>
    <source>
        <strain evidence="1">LMIT007</strain>
    </source>
</reference>
<name>A0AA41X691_9ALTE</name>
<dbReference type="AlphaFoldDB" id="A0AA41X691"/>
<keyword evidence="2" id="KW-1185">Reference proteome</keyword>
<dbReference type="Proteomes" id="UP001165413">
    <property type="component" value="Unassembled WGS sequence"/>
</dbReference>
<evidence type="ECO:0000313" key="2">
    <source>
        <dbReference type="Proteomes" id="UP001165413"/>
    </source>
</evidence>